<gene>
    <name evidence="3" type="ORF">AOG27_08990</name>
</gene>
<comment type="caution">
    <text evidence="3">The sequence shown here is derived from an EMBL/GenBank/DDBJ whole genome shotgun (WGS) entry which is preliminary data.</text>
</comment>
<dbReference type="EMBL" id="LJTC01000005">
    <property type="protein sequence ID" value="KPM83968.1"/>
    <property type="molecule type" value="Genomic_DNA"/>
</dbReference>
<proteinExistence type="predicted"/>
<dbReference type="SUPFAM" id="SSF48452">
    <property type="entry name" value="TPR-like"/>
    <property type="match status" value="1"/>
</dbReference>
<dbReference type="RefSeq" id="WP_054552879.1">
    <property type="nucleotide sequence ID" value="NZ_LJTC01000005.1"/>
</dbReference>
<dbReference type="OrthoDB" id="9815894at2"/>
<name>A0A0N8HKI4_9GAMM</name>
<dbReference type="Proteomes" id="UP000050378">
    <property type="component" value="Unassembled WGS sequence"/>
</dbReference>
<dbReference type="STRING" id="570156.AOG27_08990"/>
<dbReference type="PROSITE" id="PS50005">
    <property type="entry name" value="TPR"/>
    <property type="match status" value="1"/>
</dbReference>
<accession>A0A0N8HKI4</accession>
<dbReference type="InterPro" id="IPR019734">
    <property type="entry name" value="TPR_rpt"/>
</dbReference>
<dbReference type="PATRIC" id="fig|570156.3.peg.2863"/>
<reference evidence="3 4" key="1">
    <citation type="submission" date="2015-09" db="EMBL/GenBank/DDBJ databases">
        <title>Draft Genome Sequence of Pseudoalteromonas lipolytica UCD-48B.</title>
        <authorList>
            <person name="Krusor M."/>
            <person name="Coil D.A."/>
            <person name="Lang J.M."/>
            <person name="Eisen J.A."/>
            <person name="Alexiev A."/>
        </authorList>
    </citation>
    <scope>NUCLEOTIDE SEQUENCE [LARGE SCALE GENOMIC DNA]</scope>
    <source>
        <strain evidence="3 4">UCD-48B</strain>
    </source>
</reference>
<dbReference type="InterPro" id="IPR027417">
    <property type="entry name" value="P-loop_NTPase"/>
</dbReference>
<evidence type="ECO:0000313" key="4">
    <source>
        <dbReference type="Proteomes" id="UP000050378"/>
    </source>
</evidence>
<feature type="repeat" description="TPR" evidence="2">
    <location>
        <begin position="40"/>
        <end position="73"/>
    </location>
</feature>
<keyword evidence="2" id="KW-0802">TPR repeat</keyword>
<organism evidence="3 4">
    <name type="scientific">Pseudoalteromonas lipolytica</name>
    <dbReference type="NCBI Taxonomy" id="570156"/>
    <lineage>
        <taxon>Bacteria</taxon>
        <taxon>Pseudomonadati</taxon>
        <taxon>Pseudomonadota</taxon>
        <taxon>Gammaproteobacteria</taxon>
        <taxon>Alteromonadales</taxon>
        <taxon>Pseudoalteromonadaceae</taxon>
        <taxon>Pseudoalteromonas</taxon>
    </lineage>
</organism>
<dbReference type="Gene3D" id="1.25.40.10">
    <property type="entry name" value="Tetratricopeptide repeat domain"/>
    <property type="match status" value="2"/>
</dbReference>
<dbReference type="PANTHER" id="PTHR12788:SF10">
    <property type="entry name" value="PROTEIN-TYROSINE SULFOTRANSFERASE"/>
    <property type="match status" value="1"/>
</dbReference>
<dbReference type="GO" id="GO:0008476">
    <property type="term" value="F:protein-tyrosine sulfotransferase activity"/>
    <property type="evidence" value="ECO:0007669"/>
    <property type="project" value="InterPro"/>
</dbReference>
<protein>
    <submittedName>
        <fullName evidence="3">Uncharacterized protein</fullName>
    </submittedName>
</protein>
<evidence type="ECO:0000256" key="2">
    <source>
        <dbReference type="PROSITE-ProRule" id="PRU00339"/>
    </source>
</evidence>
<sequence length="512" mass="58141">MLNDTQQALRAHIQQLLNNKQLNDAHHLLVQRLKQNPEDHVCYFLLSEVNTAAGDINKAIKLLEKALSLAPFAIYHLALAKLYVLLGKVSNAAVHYQSAKQTADFSATDFDTLANIATRLGHYDDALSFQQAAYQRNKDNPQISYNLAVCYKIHGLFDAAKSLLQQLTTKQPRFYQAHYSQAELNTVIDAEQHIQKLQALADKEKSIVEQQVYFHSLALNYEHLNDYKNAFKYFALSKQAIAGKLNYQATQHRHFCQKLITQSKQQAIKSSDSEFSPVFVVGMPRSGTTLVEKILNQSSKLQGVGELNDIAQLIQHATQSTRVIDSEMLDKAYQSEAIKTALASYQQRAELLSGGLRSCDKQPFNFYYIDFILAAFPNAKIVCMQRGWQDCSIANFRQMYSPQSVFHHYSFTLEDIASFHQDYSALVSHFANKYPENVFLQSYEQLVTEPTPQTQKLYAFCDLSWQENCLTFYKNNAASATASKKQIRQPLNKNSIGSWQNYAEFIGAGLFQ</sequence>
<dbReference type="InterPro" id="IPR011990">
    <property type="entry name" value="TPR-like_helical_dom_sf"/>
</dbReference>
<evidence type="ECO:0000313" key="3">
    <source>
        <dbReference type="EMBL" id="KPM83968.1"/>
    </source>
</evidence>
<dbReference type="Gene3D" id="3.40.50.300">
    <property type="entry name" value="P-loop containing nucleotide triphosphate hydrolases"/>
    <property type="match status" value="1"/>
</dbReference>
<dbReference type="InterPro" id="IPR026634">
    <property type="entry name" value="TPST-like"/>
</dbReference>
<dbReference type="SMART" id="SM00028">
    <property type="entry name" value="TPR"/>
    <property type="match status" value="3"/>
</dbReference>
<evidence type="ECO:0000256" key="1">
    <source>
        <dbReference type="ARBA" id="ARBA00022679"/>
    </source>
</evidence>
<dbReference type="Pfam" id="PF13469">
    <property type="entry name" value="Sulfotransfer_3"/>
    <property type="match status" value="1"/>
</dbReference>
<dbReference type="SUPFAM" id="SSF52540">
    <property type="entry name" value="P-loop containing nucleoside triphosphate hydrolases"/>
    <property type="match status" value="1"/>
</dbReference>
<keyword evidence="1" id="KW-0808">Transferase</keyword>
<dbReference type="PANTHER" id="PTHR12788">
    <property type="entry name" value="PROTEIN-TYROSINE SULFOTRANSFERASE 2"/>
    <property type="match status" value="1"/>
</dbReference>
<dbReference type="AlphaFoldDB" id="A0A0N8HKI4"/>
<dbReference type="Pfam" id="PF14559">
    <property type="entry name" value="TPR_19"/>
    <property type="match status" value="2"/>
</dbReference>